<keyword evidence="3" id="KW-1185">Reference proteome</keyword>
<accession>A0ABX3WP70</accession>
<protein>
    <recommendedName>
        <fullName evidence="1">Shedu protein SduA C-terminal domain-containing protein</fullName>
    </recommendedName>
</protein>
<evidence type="ECO:0000313" key="2">
    <source>
        <dbReference type="EMBL" id="OSI35549.1"/>
    </source>
</evidence>
<sequence>MKILDFVFDFGKPSSGIGGLCRVRSYVTSNHDEVITFLTELDKNDGQSVTNAIELIIQKLINEKGFGDHIFIEHYERDNNTDTFDKVIIENKLAKWISLNKTEIKNIIGFNNFLDLSNDRSSLNHRIRIQADQIRLQRNPWIDSPYPKSDAFIARKLLIEKNMKSKKDLINLIEQGYAEQEILAFLKQDLSFFGEVYANPEDEYIVFSEYPVEKGSKSKDGFVDFVLFTGRSRMDVILIEVKGANFNLFNQSGYGQPHADISKAEQQIRDRLRAVYYEDMPVFRRKCHIFRGEAENGKLKLKNYLVGAEGKLYVDPNKEIKIRTVIIGGRTQNDREESLERHKFEESHTIPITLESWDTWIRKLKREN</sequence>
<feature type="domain" description="Shedu protein SduA C-terminal" evidence="1">
    <location>
        <begin position="178"/>
        <end position="358"/>
    </location>
</feature>
<organism evidence="2 3">
    <name type="scientific">Neisseria dumasiana</name>
    <dbReference type="NCBI Taxonomy" id="1931275"/>
    <lineage>
        <taxon>Bacteria</taxon>
        <taxon>Pseudomonadati</taxon>
        <taxon>Pseudomonadota</taxon>
        <taxon>Betaproteobacteria</taxon>
        <taxon>Neisseriales</taxon>
        <taxon>Neisseriaceae</taxon>
        <taxon>Neisseria</taxon>
    </lineage>
</organism>
<evidence type="ECO:0000313" key="3">
    <source>
        <dbReference type="Proteomes" id="UP000193346"/>
    </source>
</evidence>
<comment type="caution">
    <text evidence="2">The sequence shown here is derived from an EMBL/GenBank/DDBJ whole genome shotgun (WGS) entry which is preliminary data.</text>
</comment>
<dbReference type="InterPro" id="IPR025359">
    <property type="entry name" value="SduA_C"/>
</dbReference>
<proteinExistence type="predicted"/>
<dbReference type="RefSeq" id="WP_085418205.1">
    <property type="nucleotide sequence ID" value="NZ_CP091509.1"/>
</dbReference>
<dbReference type="Proteomes" id="UP000193346">
    <property type="component" value="Unassembled WGS sequence"/>
</dbReference>
<gene>
    <name evidence="2" type="ORF">BV913_04925</name>
</gene>
<dbReference type="EMBL" id="MTAC01000009">
    <property type="protein sequence ID" value="OSI35549.1"/>
    <property type="molecule type" value="Genomic_DNA"/>
</dbReference>
<evidence type="ECO:0000259" key="1">
    <source>
        <dbReference type="Pfam" id="PF14082"/>
    </source>
</evidence>
<reference evidence="2 3" key="1">
    <citation type="submission" date="2017-01" db="EMBL/GenBank/DDBJ databases">
        <authorList>
            <person name="Wolfgang W.J."/>
            <person name="Cole J."/>
            <person name="Wroblewski D."/>
            <person name="Mcginnis J."/>
            <person name="Musser K.A."/>
        </authorList>
    </citation>
    <scope>NUCLEOTIDE SEQUENCE [LARGE SCALE GENOMIC DNA]</scope>
    <source>
        <strain evidence="2 3">93087</strain>
    </source>
</reference>
<name>A0ABX3WP70_9NEIS</name>
<dbReference type="Pfam" id="PF14082">
    <property type="entry name" value="SduA_C"/>
    <property type="match status" value="1"/>
</dbReference>